<dbReference type="HOGENOM" id="CLU_2170419_0_0_1"/>
<dbReference type="EMBL" id="KN818245">
    <property type="protein sequence ID" value="KIL65031.1"/>
    <property type="molecule type" value="Genomic_DNA"/>
</dbReference>
<dbReference type="InParanoid" id="A0A0C2X6Y2"/>
<evidence type="ECO:0000313" key="2">
    <source>
        <dbReference type="Proteomes" id="UP000054549"/>
    </source>
</evidence>
<evidence type="ECO:0000313" key="1">
    <source>
        <dbReference type="EMBL" id="KIL65031.1"/>
    </source>
</evidence>
<accession>A0A0C2X6Y2</accession>
<organism evidence="1 2">
    <name type="scientific">Amanita muscaria (strain Koide BX008)</name>
    <dbReference type="NCBI Taxonomy" id="946122"/>
    <lineage>
        <taxon>Eukaryota</taxon>
        <taxon>Fungi</taxon>
        <taxon>Dikarya</taxon>
        <taxon>Basidiomycota</taxon>
        <taxon>Agaricomycotina</taxon>
        <taxon>Agaricomycetes</taxon>
        <taxon>Agaricomycetidae</taxon>
        <taxon>Agaricales</taxon>
        <taxon>Pluteineae</taxon>
        <taxon>Amanitaceae</taxon>
        <taxon>Amanita</taxon>
    </lineage>
</organism>
<keyword evidence="2" id="KW-1185">Reference proteome</keyword>
<dbReference type="AlphaFoldDB" id="A0A0C2X6Y2"/>
<dbReference type="OrthoDB" id="7786253at2759"/>
<name>A0A0C2X6Y2_AMAMK</name>
<gene>
    <name evidence="1" type="ORF">M378DRAFT_162595</name>
</gene>
<dbReference type="Proteomes" id="UP000054549">
    <property type="component" value="Unassembled WGS sequence"/>
</dbReference>
<reference evidence="1 2" key="1">
    <citation type="submission" date="2014-04" db="EMBL/GenBank/DDBJ databases">
        <title>Evolutionary Origins and Diversification of the Mycorrhizal Mutualists.</title>
        <authorList>
            <consortium name="DOE Joint Genome Institute"/>
            <consortium name="Mycorrhizal Genomics Consortium"/>
            <person name="Kohler A."/>
            <person name="Kuo A."/>
            <person name="Nagy L.G."/>
            <person name="Floudas D."/>
            <person name="Copeland A."/>
            <person name="Barry K.W."/>
            <person name="Cichocki N."/>
            <person name="Veneault-Fourrey C."/>
            <person name="LaButti K."/>
            <person name="Lindquist E.A."/>
            <person name="Lipzen A."/>
            <person name="Lundell T."/>
            <person name="Morin E."/>
            <person name="Murat C."/>
            <person name="Riley R."/>
            <person name="Ohm R."/>
            <person name="Sun H."/>
            <person name="Tunlid A."/>
            <person name="Henrissat B."/>
            <person name="Grigoriev I.V."/>
            <person name="Hibbett D.S."/>
            <person name="Martin F."/>
        </authorList>
    </citation>
    <scope>NUCLEOTIDE SEQUENCE [LARGE SCALE GENOMIC DNA]</scope>
    <source>
        <strain evidence="1 2">Koide BX008</strain>
    </source>
</reference>
<proteinExistence type="predicted"/>
<protein>
    <submittedName>
        <fullName evidence="1">Uncharacterized protein</fullName>
    </submittedName>
</protein>
<sequence length="110" mass="12537">MRRTRGRQDDVGDEQIRSSIPKNGLKHISTKASLAETAKITKSVVEKYGGTGYTLAKDDKEAAESWTERDYDALQVYYSRIMSTLAVLSPVLKMVRFIVRFPPFLVILRR</sequence>